<evidence type="ECO:0000313" key="1">
    <source>
        <dbReference type="EnsemblMetazoa" id="PPA45530.1"/>
    </source>
</evidence>
<dbReference type="Proteomes" id="UP000005239">
    <property type="component" value="Unassembled WGS sequence"/>
</dbReference>
<accession>A0A2A6C4E0</accession>
<reference evidence="2" key="1">
    <citation type="journal article" date="2008" name="Nat. Genet.">
        <title>The Pristionchus pacificus genome provides a unique perspective on nematode lifestyle and parasitism.</title>
        <authorList>
            <person name="Dieterich C."/>
            <person name="Clifton S.W."/>
            <person name="Schuster L.N."/>
            <person name="Chinwalla A."/>
            <person name="Delehaunty K."/>
            <person name="Dinkelacker I."/>
            <person name="Fulton L."/>
            <person name="Fulton R."/>
            <person name="Godfrey J."/>
            <person name="Minx P."/>
            <person name="Mitreva M."/>
            <person name="Roeseler W."/>
            <person name="Tian H."/>
            <person name="Witte H."/>
            <person name="Yang S.P."/>
            <person name="Wilson R.K."/>
            <person name="Sommer R.J."/>
        </authorList>
    </citation>
    <scope>NUCLEOTIDE SEQUENCE [LARGE SCALE GENOMIC DNA]</scope>
    <source>
        <strain evidence="2">PS312</strain>
    </source>
</reference>
<dbReference type="AlphaFoldDB" id="A0A2A6C4E0"/>
<keyword evidence="2" id="KW-1185">Reference proteome</keyword>
<sequence length="161" mass="18404">MSKYSTIGVSTDRKGKRTIDECDLNLNPQTSMTKRTTRFKEIRRANIVELLIARRREKDKHKKLNERHVIPASQINFEYLCFINHVGFAFGTSTIRVLYCSSDASSLLPEYGVSIINWTYVTGALPYTLIEGLYLSVSDRVQLENACPKFSYLKSAVDSLR</sequence>
<accession>A0A8R1V1G1</accession>
<protein>
    <submittedName>
        <fullName evidence="1">Uncharacterized protein</fullName>
    </submittedName>
</protein>
<reference evidence="1" key="2">
    <citation type="submission" date="2022-06" db="UniProtKB">
        <authorList>
            <consortium name="EnsemblMetazoa"/>
        </authorList>
    </citation>
    <scope>IDENTIFICATION</scope>
    <source>
        <strain evidence="1">PS312</strain>
    </source>
</reference>
<proteinExistence type="predicted"/>
<dbReference type="EnsemblMetazoa" id="PPA45530.1">
    <property type="protein sequence ID" value="PPA45530.1"/>
    <property type="gene ID" value="WBGene00283899"/>
</dbReference>
<gene>
    <name evidence="1" type="primary">WBGene00283899</name>
</gene>
<organism evidence="1 2">
    <name type="scientific">Pristionchus pacificus</name>
    <name type="common">Parasitic nematode worm</name>
    <dbReference type="NCBI Taxonomy" id="54126"/>
    <lineage>
        <taxon>Eukaryota</taxon>
        <taxon>Metazoa</taxon>
        <taxon>Ecdysozoa</taxon>
        <taxon>Nematoda</taxon>
        <taxon>Chromadorea</taxon>
        <taxon>Rhabditida</taxon>
        <taxon>Rhabditina</taxon>
        <taxon>Diplogasteromorpha</taxon>
        <taxon>Diplogasteroidea</taxon>
        <taxon>Neodiplogasteridae</taxon>
        <taxon>Pristionchus</taxon>
    </lineage>
</organism>
<name>A0A2A6C4E0_PRIPA</name>
<evidence type="ECO:0000313" key="2">
    <source>
        <dbReference type="Proteomes" id="UP000005239"/>
    </source>
</evidence>